<protein>
    <submittedName>
        <fullName evidence="2">Uncharacterized protein</fullName>
    </submittedName>
</protein>
<feature type="region of interest" description="Disordered" evidence="1">
    <location>
        <begin position="56"/>
        <end position="87"/>
    </location>
</feature>
<organism evidence="2 3">
    <name type="scientific">Kipferlia bialata</name>
    <dbReference type="NCBI Taxonomy" id="797122"/>
    <lineage>
        <taxon>Eukaryota</taxon>
        <taxon>Metamonada</taxon>
        <taxon>Carpediemonas-like organisms</taxon>
        <taxon>Kipferlia</taxon>
    </lineage>
</organism>
<dbReference type="OrthoDB" id="10660877at2759"/>
<evidence type="ECO:0000313" key="2">
    <source>
        <dbReference type="EMBL" id="GIQ83249.1"/>
    </source>
</evidence>
<feature type="compositionally biased region" description="Basic and acidic residues" evidence="1">
    <location>
        <begin position="71"/>
        <end position="85"/>
    </location>
</feature>
<dbReference type="AlphaFoldDB" id="A0A9K3GGN2"/>
<keyword evidence="3" id="KW-1185">Reference proteome</keyword>
<evidence type="ECO:0000256" key="1">
    <source>
        <dbReference type="SAM" id="MobiDB-lite"/>
    </source>
</evidence>
<dbReference type="Proteomes" id="UP000265618">
    <property type="component" value="Unassembled WGS sequence"/>
</dbReference>
<evidence type="ECO:0000313" key="3">
    <source>
        <dbReference type="Proteomes" id="UP000265618"/>
    </source>
</evidence>
<dbReference type="EMBL" id="BDIP01000975">
    <property type="protein sequence ID" value="GIQ83249.1"/>
    <property type="molecule type" value="Genomic_DNA"/>
</dbReference>
<name>A0A9K3GGN2_9EUKA</name>
<proteinExistence type="predicted"/>
<gene>
    <name evidence="2" type="ORF">KIPB_004540</name>
</gene>
<reference evidence="2 3" key="1">
    <citation type="journal article" date="2018" name="PLoS ONE">
        <title>The draft genome of Kipferlia bialata reveals reductive genome evolution in fornicate parasites.</title>
        <authorList>
            <person name="Tanifuji G."/>
            <person name="Takabayashi S."/>
            <person name="Kume K."/>
            <person name="Takagi M."/>
            <person name="Nakayama T."/>
            <person name="Kamikawa R."/>
            <person name="Inagaki Y."/>
            <person name="Hashimoto T."/>
        </authorList>
    </citation>
    <scope>NUCLEOTIDE SEQUENCE [LARGE SCALE GENOMIC DNA]</scope>
    <source>
        <strain evidence="2">NY0173</strain>
    </source>
</reference>
<accession>A0A9K3GGN2</accession>
<comment type="caution">
    <text evidence="2">The sequence shown here is derived from an EMBL/GenBank/DDBJ whole genome shotgun (WGS) entry which is preliminary data.</text>
</comment>
<sequence length="131" mass="14873">MSNMMVKQKVLDAKTCGLLDVAGLGPCADLLYGEFKMPLDLIRKASAMMETLREYVPNEEEDLEDTPWAQSKRDSLPDPAPEPRPRHSFWCSTHTPHLVDTYYHVADDNATELYDAFALTTQEDYAYAIVE</sequence>